<reference evidence="2 3" key="1">
    <citation type="submission" date="2019-09" db="EMBL/GenBank/DDBJ databases">
        <authorList>
            <consortium name="DOE Joint Genome Institute"/>
            <person name="Mondo S.J."/>
            <person name="Navarro-Mendoza M.I."/>
            <person name="Perez-Arques C."/>
            <person name="Panchal S."/>
            <person name="Nicolas F.E."/>
            <person name="Ganguly P."/>
            <person name="Pangilinan J."/>
            <person name="Grigoriev I."/>
            <person name="Heitman J."/>
            <person name="Sanya K."/>
            <person name="Garre V."/>
        </authorList>
    </citation>
    <scope>NUCLEOTIDE SEQUENCE [LARGE SCALE GENOMIC DNA]</scope>
    <source>
        <strain evidence="2 3">MU402</strain>
    </source>
</reference>
<keyword evidence="1" id="KW-0472">Membrane</keyword>
<dbReference type="AlphaFoldDB" id="A0A8H4B7N8"/>
<protein>
    <submittedName>
        <fullName evidence="2">Uncharacterized protein</fullName>
    </submittedName>
</protein>
<dbReference type="EMBL" id="JAAECE010000010">
    <property type="protein sequence ID" value="KAF1797217.1"/>
    <property type="molecule type" value="Genomic_DNA"/>
</dbReference>
<accession>A0A8H4B7N8</accession>
<keyword evidence="1" id="KW-1133">Transmembrane helix</keyword>
<evidence type="ECO:0000313" key="3">
    <source>
        <dbReference type="Proteomes" id="UP000469890"/>
    </source>
</evidence>
<feature type="transmembrane region" description="Helical" evidence="1">
    <location>
        <begin position="18"/>
        <end position="41"/>
    </location>
</feature>
<evidence type="ECO:0000313" key="2">
    <source>
        <dbReference type="EMBL" id="KAF1797217.1"/>
    </source>
</evidence>
<gene>
    <name evidence="2" type="ORF">FB192DRAFT_1032096</name>
</gene>
<evidence type="ECO:0000256" key="1">
    <source>
        <dbReference type="SAM" id="Phobius"/>
    </source>
</evidence>
<dbReference type="Proteomes" id="UP000469890">
    <property type="component" value="Unassembled WGS sequence"/>
</dbReference>
<name>A0A8H4B7N8_MUCCL</name>
<keyword evidence="1" id="KW-0812">Transmembrane</keyword>
<sequence length="229" mass="25254">MSTATVRISKGGWVGLDWCYWCSVSVVLVLVVSVLVVCAGYRCRFAGFCLAFCCCACCRVACCRCAGCRVAGCCCAGFRVADCCWFSCCWLSLLSHRFSLCWPSPSLCCSSWCCSSLCLLSGPLLSCCWGFLCAGNSVAGCTRLCWCFLCANCHIACCRVAGFSEWLSCADSRDSSWPHLCWSILRLFLCAGSLCCRLYLCSLCWCYLPLWSLSFNWLSCSLVSCCWFL</sequence>
<organism evidence="2 3">
    <name type="scientific">Mucor circinelloides f. lusitanicus</name>
    <name type="common">Mucor racemosus var. lusitanicus</name>
    <dbReference type="NCBI Taxonomy" id="29924"/>
    <lineage>
        <taxon>Eukaryota</taxon>
        <taxon>Fungi</taxon>
        <taxon>Fungi incertae sedis</taxon>
        <taxon>Mucoromycota</taxon>
        <taxon>Mucoromycotina</taxon>
        <taxon>Mucoromycetes</taxon>
        <taxon>Mucorales</taxon>
        <taxon>Mucorineae</taxon>
        <taxon>Mucoraceae</taxon>
        <taxon>Mucor</taxon>
    </lineage>
</organism>
<proteinExistence type="predicted"/>
<comment type="caution">
    <text evidence="2">The sequence shown here is derived from an EMBL/GenBank/DDBJ whole genome shotgun (WGS) entry which is preliminary data.</text>
</comment>